<evidence type="ECO:0000256" key="1">
    <source>
        <dbReference type="ARBA" id="ARBA00023125"/>
    </source>
</evidence>
<proteinExistence type="predicted"/>
<dbReference type="Gene3D" id="1.10.357.10">
    <property type="entry name" value="Tetracycline Repressor, domain 2"/>
    <property type="match status" value="1"/>
</dbReference>
<dbReference type="EMBL" id="JBHSMI010000067">
    <property type="protein sequence ID" value="MFC5407512.1"/>
    <property type="molecule type" value="Genomic_DNA"/>
</dbReference>
<dbReference type="PROSITE" id="PS50977">
    <property type="entry name" value="HTH_TETR_2"/>
    <property type="match status" value="1"/>
</dbReference>
<keyword evidence="5" id="KW-1185">Reference proteome</keyword>
<feature type="domain" description="HTH tetR-type" evidence="3">
    <location>
        <begin position="12"/>
        <end position="72"/>
    </location>
</feature>
<dbReference type="RefSeq" id="WP_378140239.1">
    <property type="nucleotide sequence ID" value="NZ_JBHSMI010000067.1"/>
</dbReference>
<dbReference type="SUPFAM" id="SSF46689">
    <property type="entry name" value="Homeodomain-like"/>
    <property type="match status" value="1"/>
</dbReference>
<evidence type="ECO:0000256" key="2">
    <source>
        <dbReference type="PROSITE-ProRule" id="PRU00335"/>
    </source>
</evidence>
<evidence type="ECO:0000259" key="3">
    <source>
        <dbReference type="PROSITE" id="PS50977"/>
    </source>
</evidence>
<dbReference type="InterPro" id="IPR009057">
    <property type="entry name" value="Homeodomain-like_sf"/>
</dbReference>
<organism evidence="4 5">
    <name type="scientific">Cohnella soli</name>
    <dbReference type="NCBI Taxonomy" id="425005"/>
    <lineage>
        <taxon>Bacteria</taxon>
        <taxon>Bacillati</taxon>
        <taxon>Bacillota</taxon>
        <taxon>Bacilli</taxon>
        <taxon>Bacillales</taxon>
        <taxon>Paenibacillaceae</taxon>
        <taxon>Cohnella</taxon>
    </lineage>
</organism>
<comment type="caution">
    <text evidence="4">The sequence shown here is derived from an EMBL/GenBank/DDBJ whole genome shotgun (WGS) entry which is preliminary data.</text>
</comment>
<keyword evidence="1 2" id="KW-0238">DNA-binding</keyword>
<protein>
    <submittedName>
        <fullName evidence="4">TetR/AcrR family transcriptional regulator</fullName>
    </submittedName>
</protein>
<reference evidence="5" key="1">
    <citation type="journal article" date="2019" name="Int. J. Syst. Evol. Microbiol.">
        <title>The Global Catalogue of Microorganisms (GCM) 10K type strain sequencing project: providing services to taxonomists for standard genome sequencing and annotation.</title>
        <authorList>
            <consortium name="The Broad Institute Genomics Platform"/>
            <consortium name="The Broad Institute Genome Sequencing Center for Infectious Disease"/>
            <person name="Wu L."/>
            <person name="Ma J."/>
        </authorList>
    </citation>
    <scope>NUCLEOTIDE SEQUENCE [LARGE SCALE GENOMIC DNA]</scope>
    <source>
        <strain evidence="5">CGMCC 1.18575</strain>
    </source>
</reference>
<feature type="DNA-binding region" description="H-T-H motif" evidence="2">
    <location>
        <begin position="35"/>
        <end position="54"/>
    </location>
</feature>
<accession>A0ABW0I8B0</accession>
<dbReference type="Proteomes" id="UP001596113">
    <property type="component" value="Unassembled WGS sequence"/>
</dbReference>
<name>A0ABW0I8B0_9BACL</name>
<sequence length="204" mass="23142">MSKPSLRDLKKEATAHALAEAAFELALEHGMNGFVVEDIAQRAGYSRRTFANYYSCKEEAVAMVALPFHGFDEGLELVEKMPENITLLDAMYQMMKLQMTADYFRIMRQLTLLAKEYPTLYPYILSTQFKQQEMAQDIITRLFHGRYPEGYSHLFIGALTGAFRPLHDGSLNVLLPGQSQDEAPGAITFDAYLDTIFGYLRNGF</sequence>
<evidence type="ECO:0000313" key="5">
    <source>
        <dbReference type="Proteomes" id="UP001596113"/>
    </source>
</evidence>
<gene>
    <name evidence="4" type="ORF">ACFPOF_32680</name>
</gene>
<dbReference type="InterPro" id="IPR001647">
    <property type="entry name" value="HTH_TetR"/>
</dbReference>
<evidence type="ECO:0000313" key="4">
    <source>
        <dbReference type="EMBL" id="MFC5407512.1"/>
    </source>
</evidence>
<dbReference type="Pfam" id="PF00440">
    <property type="entry name" value="TetR_N"/>
    <property type="match status" value="1"/>
</dbReference>